<dbReference type="EMBL" id="BK016234">
    <property type="protein sequence ID" value="DAG03708.1"/>
    <property type="molecule type" value="Genomic_DNA"/>
</dbReference>
<proteinExistence type="predicted"/>
<protein>
    <submittedName>
        <fullName evidence="1">Uncharacterized protein</fullName>
    </submittedName>
</protein>
<accession>A0A8S5VAG7</accession>
<evidence type="ECO:0000313" key="1">
    <source>
        <dbReference type="EMBL" id="DAG03708.1"/>
    </source>
</evidence>
<organism evidence="1">
    <name type="scientific">Siphoviridae sp. ct6bU4</name>
    <dbReference type="NCBI Taxonomy" id="2825344"/>
    <lineage>
        <taxon>Viruses</taxon>
        <taxon>Duplodnaviria</taxon>
        <taxon>Heunggongvirae</taxon>
        <taxon>Uroviricota</taxon>
        <taxon>Caudoviricetes</taxon>
    </lineage>
</organism>
<reference evidence="1" key="1">
    <citation type="journal article" date="2021" name="Proc. Natl. Acad. Sci. U.S.A.">
        <title>A Catalog of Tens of Thousands of Viruses from Human Metagenomes Reveals Hidden Associations with Chronic Diseases.</title>
        <authorList>
            <person name="Tisza M.J."/>
            <person name="Buck C.B."/>
        </authorList>
    </citation>
    <scope>NUCLEOTIDE SEQUENCE</scope>
    <source>
        <strain evidence="1">Ct6bU4</strain>
    </source>
</reference>
<sequence length="126" mass="13409">MKSVVFDSAAAQPAPTVIYHRALTGAVDRYGKPARVWDAPVTVGDFILDVPSSEVSQDGITVRPAADVTLFLPPSFAVAAEDKFTITHPRLGVGVECIPEGVGWGVTNAFTGAAFRTEVRLKVRRG</sequence>
<name>A0A8S5VAG7_9CAUD</name>